<dbReference type="InterPro" id="IPR011333">
    <property type="entry name" value="SKP1/BTB/POZ_sf"/>
</dbReference>
<gene>
    <name evidence="3" type="ORF">HYPSUDRAFT_117235</name>
</gene>
<dbReference type="EMBL" id="KN817624">
    <property type="protein sequence ID" value="KJA16272.1"/>
    <property type="molecule type" value="Genomic_DNA"/>
</dbReference>
<keyword evidence="4" id="KW-1185">Reference proteome</keyword>
<dbReference type="Pfam" id="PF00651">
    <property type="entry name" value="BTB"/>
    <property type="match status" value="1"/>
</dbReference>
<dbReference type="InterPro" id="IPR000210">
    <property type="entry name" value="BTB/POZ_dom"/>
</dbReference>
<evidence type="ECO:0000259" key="2">
    <source>
        <dbReference type="PROSITE" id="PS50097"/>
    </source>
</evidence>
<protein>
    <recommendedName>
        <fullName evidence="2">BTB domain-containing protein</fullName>
    </recommendedName>
</protein>
<feature type="non-terminal residue" evidence="3">
    <location>
        <position position="1"/>
    </location>
</feature>
<feature type="region of interest" description="Disordered" evidence="1">
    <location>
        <begin position="1"/>
        <end position="24"/>
    </location>
</feature>
<sequence length="183" mass="20604">VGPLAKRRRKTEDESTDSDGPVKQSSRCWFDHGNVILQAERVQFRVHRSVLALHSEIMKDCFGCPQPEDGETMDGCPVVHLPDSAEDIENMCVLLYGANHANLDTIEPSYLMTMIRIGRKYEISTFTKTALTYLRGLFPRELALWRASCPKVEKIVANSKGFLFDVANLAYENQIPSIVPAVF</sequence>
<dbReference type="SUPFAM" id="SSF54695">
    <property type="entry name" value="POZ domain"/>
    <property type="match status" value="1"/>
</dbReference>
<dbReference type="Gene3D" id="3.30.710.10">
    <property type="entry name" value="Potassium Channel Kv1.1, Chain A"/>
    <property type="match status" value="1"/>
</dbReference>
<dbReference type="AlphaFoldDB" id="A0A0D2KNV5"/>
<organism evidence="3 4">
    <name type="scientific">Hypholoma sublateritium (strain FD-334 SS-4)</name>
    <dbReference type="NCBI Taxonomy" id="945553"/>
    <lineage>
        <taxon>Eukaryota</taxon>
        <taxon>Fungi</taxon>
        <taxon>Dikarya</taxon>
        <taxon>Basidiomycota</taxon>
        <taxon>Agaricomycotina</taxon>
        <taxon>Agaricomycetes</taxon>
        <taxon>Agaricomycetidae</taxon>
        <taxon>Agaricales</taxon>
        <taxon>Agaricineae</taxon>
        <taxon>Strophariaceae</taxon>
        <taxon>Hypholoma</taxon>
    </lineage>
</organism>
<name>A0A0D2KNV5_HYPSF</name>
<accession>A0A0D2KNV5</accession>
<dbReference type="Proteomes" id="UP000054270">
    <property type="component" value="Unassembled WGS sequence"/>
</dbReference>
<feature type="non-terminal residue" evidence="3">
    <location>
        <position position="183"/>
    </location>
</feature>
<evidence type="ECO:0000313" key="4">
    <source>
        <dbReference type="Proteomes" id="UP000054270"/>
    </source>
</evidence>
<evidence type="ECO:0000313" key="3">
    <source>
        <dbReference type="EMBL" id="KJA16272.1"/>
    </source>
</evidence>
<dbReference type="OrthoDB" id="2757422at2759"/>
<dbReference type="OMA" id="YGANHAN"/>
<dbReference type="CDD" id="cd18186">
    <property type="entry name" value="BTB_POZ_ZBTB_KLHL-like"/>
    <property type="match status" value="1"/>
</dbReference>
<dbReference type="PROSITE" id="PS50097">
    <property type="entry name" value="BTB"/>
    <property type="match status" value="1"/>
</dbReference>
<reference evidence="4" key="1">
    <citation type="submission" date="2014-04" db="EMBL/GenBank/DDBJ databases">
        <title>Evolutionary Origins and Diversification of the Mycorrhizal Mutualists.</title>
        <authorList>
            <consortium name="DOE Joint Genome Institute"/>
            <consortium name="Mycorrhizal Genomics Consortium"/>
            <person name="Kohler A."/>
            <person name="Kuo A."/>
            <person name="Nagy L.G."/>
            <person name="Floudas D."/>
            <person name="Copeland A."/>
            <person name="Barry K.W."/>
            <person name="Cichocki N."/>
            <person name="Veneault-Fourrey C."/>
            <person name="LaButti K."/>
            <person name="Lindquist E.A."/>
            <person name="Lipzen A."/>
            <person name="Lundell T."/>
            <person name="Morin E."/>
            <person name="Murat C."/>
            <person name="Riley R."/>
            <person name="Ohm R."/>
            <person name="Sun H."/>
            <person name="Tunlid A."/>
            <person name="Henrissat B."/>
            <person name="Grigoriev I.V."/>
            <person name="Hibbett D.S."/>
            <person name="Martin F."/>
        </authorList>
    </citation>
    <scope>NUCLEOTIDE SEQUENCE [LARGE SCALE GENOMIC DNA]</scope>
    <source>
        <strain evidence="4">FD-334 SS-4</strain>
    </source>
</reference>
<proteinExistence type="predicted"/>
<evidence type="ECO:0000256" key="1">
    <source>
        <dbReference type="SAM" id="MobiDB-lite"/>
    </source>
</evidence>
<feature type="domain" description="BTB" evidence="2">
    <location>
        <begin position="33"/>
        <end position="96"/>
    </location>
</feature>